<accession>A0A450TWX8</accession>
<name>A0A450TWX8_9GAMM</name>
<organism evidence="1">
    <name type="scientific">Candidatus Kentrum sp. FW</name>
    <dbReference type="NCBI Taxonomy" id="2126338"/>
    <lineage>
        <taxon>Bacteria</taxon>
        <taxon>Pseudomonadati</taxon>
        <taxon>Pseudomonadota</taxon>
        <taxon>Gammaproteobacteria</taxon>
        <taxon>Candidatus Kentrum</taxon>
    </lineage>
</organism>
<gene>
    <name evidence="1" type="ORF">BECKFW1821C_GA0114237_105319</name>
</gene>
<sequence>MSLLYFDISEDGDDYIYHGKTEFVGLHTRKQAKLKSALIGKMIASQRQAGGA</sequence>
<protein>
    <submittedName>
        <fullName evidence="1">Uncharacterized protein</fullName>
    </submittedName>
</protein>
<proteinExistence type="predicted"/>
<dbReference type="AlphaFoldDB" id="A0A450TWX8"/>
<evidence type="ECO:0000313" key="1">
    <source>
        <dbReference type="EMBL" id="VFJ73623.1"/>
    </source>
</evidence>
<reference evidence="1" key="1">
    <citation type="submission" date="2019-02" db="EMBL/GenBank/DDBJ databases">
        <authorList>
            <person name="Gruber-Vodicka R. H."/>
            <person name="Seah K. B. B."/>
        </authorList>
    </citation>
    <scope>NUCLEOTIDE SEQUENCE</scope>
    <source>
        <strain evidence="1">BECK_BZ131</strain>
    </source>
</reference>
<dbReference type="EMBL" id="CAADFE010000053">
    <property type="protein sequence ID" value="VFJ73623.1"/>
    <property type="molecule type" value="Genomic_DNA"/>
</dbReference>